<reference evidence="2" key="1">
    <citation type="submission" date="2008-04" db="EMBL/GenBank/DDBJ databases">
        <title>Complete sequence of chromosome of Methylobacterium populi BJ001.</title>
        <authorList>
            <consortium name="US DOE Joint Genome Institute"/>
            <person name="Copeland A."/>
            <person name="Lucas S."/>
            <person name="Lapidus A."/>
            <person name="Glavina del Rio T."/>
            <person name="Dalin E."/>
            <person name="Tice H."/>
            <person name="Bruce D."/>
            <person name="Goodwin L."/>
            <person name="Pitluck S."/>
            <person name="Chertkov O."/>
            <person name="Brettin T."/>
            <person name="Detter J.C."/>
            <person name="Han C."/>
            <person name="Kuske C.R."/>
            <person name="Schmutz J."/>
            <person name="Larimer F."/>
            <person name="Land M."/>
            <person name="Hauser L."/>
            <person name="Kyrpides N."/>
            <person name="Mikhailova N."/>
            <person name="Marx C."/>
            <person name="Richardson P."/>
        </authorList>
    </citation>
    <scope>NUCLEOTIDE SEQUENCE [LARGE SCALE GENOMIC DNA]</scope>
    <source>
        <strain evidence="2">BJ001</strain>
    </source>
</reference>
<name>B1Z8S8_METPB</name>
<feature type="region of interest" description="Disordered" evidence="1">
    <location>
        <begin position="1"/>
        <end position="20"/>
    </location>
</feature>
<dbReference type="KEGG" id="mpo:Mpop_5134"/>
<proteinExistence type="predicted"/>
<gene>
    <name evidence="2" type="ordered locus">Mpop_5134</name>
</gene>
<dbReference type="RefSeq" id="WP_012456826.1">
    <property type="nucleotide sequence ID" value="NC_010725.1"/>
</dbReference>
<organism evidence="2 3">
    <name type="scientific">Methylorubrum populi (strain ATCC BAA-705 / NCIMB 13946 / BJ001)</name>
    <name type="common">Methylobacterium populi</name>
    <dbReference type="NCBI Taxonomy" id="441620"/>
    <lineage>
        <taxon>Bacteria</taxon>
        <taxon>Pseudomonadati</taxon>
        <taxon>Pseudomonadota</taxon>
        <taxon>Alphaproteobacteria</taxon>
        <taxon>Hyphomicrobiales</taxon>
        <taxon>Methylobacteriaceae</taxon>
        <taxon>Methylorubrum</taxon>
    </lineage>
</organism>
<dbReference type="OrthoDB" id="7998061at2"/>
<evidence type="ECO:0000256" key="1">
    <source>
        <dbReference type="SAM" id="MobiDB-lite"/>
    </source>
</evidence>
<accession>B1Z8S8</accession>
<dbReference type="eggNOG" id="ENOG5030P1N">
    <property type="taxonomic scope" value="Bacteria"/>
</dbReference>
<evidence type="ECO:0000313" key="3">
    <source>
        <dbReference type="Proteomes" id="UP000007136"/>
    </source>
</evidence>
<dbReference type="HOGENOM" id="CLU_2508921_0_0_5"/>
<dbReference type="Proteomes" id="UP000007136">
    <property type="component" value="Chromosome"/>
</dbReference>
<protein>
    <submittedName>
        <fullName evidence="2">Uncharacterized protein</fullName>
    </submittedName>
</protein>
<dbReference type="EMBL" id="CP001029">
    <property type="protein sequence ID" value="ACB83230.1"/>
    <property type="molecule type" value="Genomic_DNA"/>
</dbReference>
<dbReference type="AlphaFoldDB" id="B1Z8S8"/>
<evidence type="ECO:0000313" key="2">
    <source>
        <dbReference type="EMBL" id="ACB83230.1"/>
    </source>
</evidence>
<sequence length="85" mass="9749">MQMDERGRLANTTEPPPTSLAEFDEAKYLPYLDDIDLDEAQKRELMRLVWAIMRTWVVMDLPMDSCGQIIEALFDPNADDSGDVK</sequence>